<organism evidence="1 2">
    <name type="scientific">Lacrimispora amygdalina</name>
    <dbReference type="NCBI Taxonomy" id="253257"/>
    <lineage>
        <taxon>Bacteria</taxon>
        <taxon>Bacillati</taxon>
        <taxon>Bacillota</taxon>
        <taxon>Clostridia</taxon>
        <taxon>Lachnospirales</taxon>
        <taxon>Lachnospiraceae</taxon>
        <taxon>Lacrimispora</taxon>
    </lineage>
</organism>
<evidence type="ECO:0000313" key="1">
    <source>
        <dbReference type="EMBL" id="RFZ78253.1"/>
    </source>
</evidence>
<dbReference type="Proteomes" id="UP000260680">
    <property type="component" value="Unassembled WGS sequence"/>
</dbReference>
<dbReference type="EMBL" id="QOHO01000043">
    <property type="protein sequence ID" value="RFZ78253.1"/>
    <property type="molecule type" value="Genomic_DNA"/>
</dbReference>
<dbReference type="AlphaFoldDB" id="A0A3E2NB87"/>
<name>A0A3E2NB87_9FIRM</name>
<reference evidence="1 2" key="1">
    <citation type="submission" date="2018-07" db="EMBL/GenBank/DDBJ databases">
        <title>New species, Clostridium PI-S10-A1B.</title>
        <authorList>
            <person name="Krishna G."/>
            <person name="Summeta K."/>
            <person name="Shikha S."/>
            <person name="Prabhu P.B."/>
            <person name="Suresh K."/>
        </authorList>
    </citation>
    <scope>NUCLEOTIDE SEQUENCE [LARGE SCALE GENOMIC DNA]</scope>
    <source>
        <strain evidence="1 2">PI-S10-A1B</strain>
    </source>
</reference>
<accession>A0A3E2NB87</accession>
<gene>
    <name evidence="1" type="ORF">DS742_14160</name>
</gene>
<protein>
    <submittedName>
        <fullName evidence="1">Uncharacterized protein</fullName>
    </submittedName>
</protein>
<sequence length="152" mass="17324">MNKYNTSNCLPSFAKMKKSFPALTENKKEFTNNKKYLYDFSLLDGKIPADIAESIFNQAMKQTGIIDCFSVCDAISGIEGKKYYVYLDFIPYKVINMNTGKTSYCIMEVSGLRISVHNLNVYGYAENIQADYIEAGHWRTNTLTYINDIEVA</sequence>
<proteinExistence type="predicted"/>
<comment type="caution">
    <text evidence="1">The sequence shown here is derived from an EMBL/GenBank/DDBJ whole genome shotgun (WGS) entry which is preliminary data.</text>
</comment>
<evidence type="ECO:0000313" key="2">
    <source>
        <dbReference type="Proteomes" id="UP000260680"/>
    </source>
</evidence>
<dbReference type="RefSeq" id="WP_117417626.1">
    <property type="nucleotide sequence ID" value="NZ_QOHO01000043.1"/>
</dbReference>